<dbReference type="InterPro" id="IPR036388">
    <property type="entry name" value="WH-like_DNA-bd_sf"/>
</dbReference>
<keyword evidence="3" id="KW-1185">Reference proteome</keyword>
<dbReference type="Proteomes" id="UP000199345">
    <property type="component" value="Unassembled WGS sequence"/>
</dbReference>
<dbReference type="Gene3D" id="1.10.10.10">
    <property type="entry name" value="Winged helix-like DNA-binding domain superfamily/Winged helix DNA-binding domain"/>
    <property type="match status" value="1"/>
</dbReference>
<evidence type="ECO:0000259" key="1">
    <source>
        <dbReference type="Pfam" id="PF08279"/>
    </source>
</evidence>
<dbReference type="Pfam" id="PF08279">
    <property type="entry name" value="HTH_11"/>
    <property type="match status" value="1"/>
</dbReference>
<evidence type="ECO:0000313" key="3">
    <source>
        <dbReference type="Proteomes" id="UP000199345"/>
    </source>
</evidence>
<feature type="domain" description="Helix-turn-helix type 11" evidence="1">
    <location>
        <begin position="11"/>
        <end position="53"/>
    </location>
</feature>
<dbReference type="AlphaFoldDB" id="A0A1I0AKE4"/>
<dbReference type="InterPro" id="IPR036390">
    <property type="entry name" value="WH_DNA-bd_sf"/>
</dbReference>
<dbReference type="RefSeq" id="WP_090657215.1">
    <property type="nucleotide sequence ID" value="NZ_FOIA01000007.1"/>
</dbReference>
<dbReference type="SUPFAM" id="SSF46785">
    <property type="entry name" value="Winged helix' DNA-binding domain"/>
    <property type="match status" value="1"/>
</dbReference>
<sequence length="222" mass="24195">MISTISSLGQRQQALLKVLLHHRKGLTIDELAGLLDISRNAINQHLSSLGGSGFIQSTLLHSTGGRPSKIYMLSPSGLELFPRHYALLASTLLGWLRNNLSEKELESCLEELGQQIALEFTGRVGKHPSLTNKVHEVVSIMQELGYDASAAHNSDSYAEIVANNCVYHRIAEECHNVCTLDLSLLTSLLNADIEHKTCIVRGGKNCCFGVSTKASPCSSNRN</sequence>
<protein>
    <submittedName>
        <fullName evidence="2">Transcriptional regulator</fullName>
    </submittedName>
</protein>
<accession>A0A1I0AKE4</accession>
<dbReference type="InterPro" id="IPR013196">
    <property type="entry name" value="HTH_11"/>
</dbReference>
<evidence type="ECO:0000313" key="2">
    <source>
        <dbReference type="EMBL" id="SES94319.1"/>
    </source>
</evidence>
<reference evidence="3" key="1">
    <citation type="submission" date="2016-10" db="EMBL/GenBank/DDBJ databases">
        <authorList>
            <person name="Varghese N."/>
            <person name="Submissions S."/>
        </authorList>
    </citation>
    <scope>NUCLEOTIDE SEQUENCE [LARGE SCALE GENOMIC DNA]</scope>
    <source>
        <strain evidence="3">Nm71</strain>
    </source>
</reference>
<gene>
    <name evidence="2" type="ORF">SAMN05216326_10778</name>
</gene>
<proteinExistence type="predicted"/>
<dbReference type="EMBL" id="FOIA01000007">
    <property type="protein sequence ID" value="SES94319.1"/>
    <property type="molecule type" value="Genomic_DNA"/>
</dbReference>
<dbReference type="OrthoDB" id="8545200at2"/>
<name>A0A1I0AKE4_9PROT</name>
<organism evidence="2 3">
    <name type="scientific">Nitrosomonas marina</name>
    <dbReference type="NCBI Taxonomy" id="917"/>
    <lineage>
        <taxon>Bacteria</taxon>
        <taxon>Pseudomonadati</taxon>
        <taxon>Pseudomonadota</taxon>
        <taxon>Betaproteobacteria</taxon>
        <taxon>Nitrosomonadales</taxon>
        <taxon>Nitrosomonadaceae</taxon>
        <taxon>Nitrosomonas</taxon>
    </lineage>
</organism>